<keyword evidence="5" id="KW-1185">Reference proteome</keyword>
<organism evidence="4 5">
    <name type="scientific">Reichenbachiella carrageenanivorans</name>
    <dbReference type="NCBI Taxonomy" id="2979869"/>
    <lineage>
        <taxon>Bacteria</taxon>
        <taxon>Pseudomonadati</taxon>
        <taxon>Bacteroidota</taxon>
        <taxon>Cytophagia</taxon>
        <taxon>Cytophagales</taxon>
        <taxon>Reichenbachiellaceae</taxon>
        <taxon>Reichenbachiella</taxon>
    </lineage>
</organism>
<proteinExistence type="predicted"/>
<keyword evidence="1" id="KW-0812">Transmembrane</keyword>
<dbReference type="InterPro" id="IPR032508">
    <property type="entry name" value="FecR_C"/>
</dbReference>
<gene>
    <name evidence="4" type="ORF">N7E81_17865</name>
</gene>
<dbReference type="PANTHER" id="PTHR30273">
    <property type="entry name" value="PERIPLASMIC SIGNAL SENSOR AND SIGMA FACTOR ACTIVATOR FECR-RELATED"/>
    <property type="match status" value="1"/>
</dbReference>
<evidence type="ECO:0000256" key="1">
    <source>
        <dbReference type="SAM" id="Phobius"/>
    </source>
</evidence>
<dbReference type="Gene3D" id="2.60.120.1440">
    <property type="match status" value="1"/>
</dbReference>
<reference evidence="4" key="1">
    <citation type="submission" date="2022-10" db="EMBL/GenBank/DDBJ databases">
        <title>Comparative genomics and taxonomic characterization of three novel marine species of genus Reichenbachiella exhibiting antioxidant and polysaccharide degradation activities.</title>
        <authorList>
            <person name="Muhammad N."/>
            <person name="Lee Y.-J."/>
            <person name="Ko J."/>
            <person name="Kim S.-G."/>
        </authorList>
    </citation>
    <scope>NUCLEOTIDE SEQUENCE</scope>
    <source>
        <strain evidence="4">Wsw4-B4</strain>
    </source>
</reference>
<dbReference type="Proteomes" id="UP001062165">
    <property type="component" value="Chromosome"/>
</dbReference>
<feature type="domain" description="FecR protein" evidence="2">
    <location>
        <begin position="124"/>
        <end position="213"/>
    </location>
</feature>
<dbReference type="RefSeq" id="WP_263050966.1">
    <property type="nucleotide sequence ID" value="NZ_CP106735.1"/>
</dbReference>
<keyword evidence="1" id="KW-0472">Membrane</keyword>
<evidence type="ECO:0000313" key="5">
    <source>
        <dbReference type="Proteomes" id="UP001062165"/>
    </source>
</evidence>
<evidence type="ECO:0000259" key="2">
    <source>
        <dbReference type="Pfam" id="PF04773"/>
    </source>
</evidence>
<feature type="transmembrane region" description="Helical" evidence="1">
    <location>
        <begin position="94"/>
        <end position="114"/>
    </location>
</feature>
<keyword evidence="1" id="KW-1133">Transmembrane helix</keyword>
<dbReference type="InterPro" id="IPR012373">
    <property type="entry name" value="Ferrdict_sens_TM"/>
</dbReference>
<evidence type="ECO:0000259" key="3">
    <source>
        <dbReference type="Pfam" id="PF16344"/>
    </source>
</evidence>
<sequence>MSERKRHSVSEELLFRYFIEEVSPDEQETVLSWKAMSEANYAEFERVRVFLLDVKALRSIGGDHASYDVLKAWEKVQRRKPVASMSQKSITWNWMKIAVTILLVAGAGWFAYLFSQVETQTTVAVAETQGVELADGSNVTLNKGSELIYPDRFKENQRNVVLKGEAYFEITKDPDQPFVIQTDEIQVTVLGTSFNVNNANADSVIVSVDTGRVLMSVGGKEEILTPGFRGVYYRSSQTLVKVAIDHVGMHNYWRTKKLSFRGATVAQAVRTIQEVYEVKVEYSNPDIAYCKINVDFENEPVENVLDIMAETLNLVWSNQGHAYLLAGYGCPQ</sequence>
<evidence type="ECO:0000313" key="4">
    <source>
        <dbReference type="EMBL" id="UXX79223.1"/>
    </source>
</evidence>
<dbReference type="Gene3D" id="3.55.50.30">
    <property type="match status" value="1"/>
</dbReference>
<protein>
    <submittedName>
        <fullName evidence="4">FecR domain-containing protein</fullName>
    </submittedName>
</protein>
<accession>A0ABY6CZD4</accession>
<feature type="domain" description="Protein FecR C-terminal" evidence="3">
    <location>
        <begin position="257"/>
        <end position="321"/>
    </location>
</feature>
<dbReference type="InterPro" id="IPR006860">
    <property type="entry name" value="FecR"/>
</dbReference>
<dbReference type="Pfam" id="PF16344">
    <property type="entry name" value="FecR_C"/>
    <property type="match status" value="1"/>
</dbReference>
<dbReference type="Pfam" id="PF04773">
    <property type="entry name" value="FecR"/>
    <property type="match status" value="1"/>
</dbReference>
<dbReference type="PIRSF" id="PIRSF018266">
    <property type="entry name" value="FecR"/>
    <property type="match status" value="1"/>
</dbReference>
<name>A0ABY6CZD4_9BACT</name>
<dbReference type="EMBL" id="CP106735">
    <property type="protein sequence ID" value="UXX79223.1"/>
    <property type="molecule type" value="Genomic_DNA"/>
</dbReference>
<dbReference type="PANTHER" id="PTHR30273:SF2">
    <property type="entry name" value="PROTEIN FECR"/>
    <property type="match status" value="1"/>
</dbReference>